<keyword evidence="5" id="KW-1185">Reference proteome</keyword>
<dbReference type="PANTHER" id="PTHR48053">
    <property type="entry name" value="LEUCINE RICH REPEAT FAMILY PROTEIN, EXPRESSED"/>
    <property type="match status" value="1"/>
</dbReference>
<dbReference type="Proteomes" id="UP000834106">
    <property type="component" value="Chromosome 3"/>
</dbReference>
<evidence type="ECO:0000313" key="4">
    <source>
        <dbReference type="EMBL" id="CAI9758631.1"/>
    </source>
</evidence>
<evidence type="ECO:0000256" key="2">
    <source>
        <dbReference type="ARBA" id="ARBA00022729"/>
    </source>
</evidence>
<dbReference type="PANTHER" id="PTHR48053:SF71">
    <property type="entry name" value="LEUCINE RICH REPEAT FAMILY PROTEIN, EXPRESSED"/>
    <property type="match status" value="1"/>
</dbReference>
<dbReference type="AlphaFoldDB" id="A0AAD1YZ50"/>
<evidence type="ECO:0000256" key="1">
    <source>
        <dbReference type="ARBA" id="ARBA00004479"/>
    </source>
</evidence>
<dbReference type="InterPro" id="IPR051716">
    <property type="entry name" value="Plant_RL_S/T_kinase"/>
</dbReference>
<dbReference type="InterPro" id="IPR032675">
    <property type="entry name" value="LRR_dom_sf"/>
</dbReference>
<dbReference type="Gene3D" id="3.80.10.10">
    <property type="entry name" value="Ribonuclease Inhibitor"/>
    <property type="match status" value="1"/>
</dbReference>
<proteinExistence type="predicted"/>
<dbReference type="SUPFAM" id="SSF52058">
    <property type="entry name" value="L domain-like"/>
    <property type="match status" value="1"/>
</dbReference>
<evidence type="ECO:0000256" key="3">
    <source>
        <dbReference type="ARBA" id="ARBA00023170"/>
    </source>
</evidence>
<dbReference type="InterPro" id="IPR001611">
    <property type="entry name" value="Leu-rich_rpt"/>
</dbReference>
<dbReference type="Pfam" id="PF00560">
    <property type="entry name" value="LRR_1"/>
    <property type="match status" value="1"/>
</dbReference>
<gene>
    <name evidence="4" type="ORF">FPE_LOCUS6061</name>
</gene>
<evidence type="ECO:0000313" key="5">
    <source>
        <dbReference type="Proteomes" id="UP000834106"/>
    </source>
</evidence>
<organism evidence="4 5">
    <name type="scientific">Fraxinus pennsylvanica</name>
    <dbReference type="NCBI Taxonomy" id="56036"/>
    <lineage>
        <taxon>Eukaryota</taxon>
        <taxon>Viridiplantae</taxon>
        <taxon>Streptophyta</taxon>
        <taxon>Embryophyta</taxon>
        <taxon>Tracheophyta</taxon>
        <taxon>Spermatophyta</taxon>
        <taxon>Magnoliopsida</taxon>
        <taxon>eudicotyledons</taxon>
        <taxon>Gunneridae</taxon>
        <taxon>Pentapetalae</taxon>
        <taxon>asterids</taxon>
        <taxon>lamiids</taxon>
        <taxon>Lamiales</taxon>
        <taxon>Oleaceae</taxon>
        <taxon>Oleeae</taxon>
        <taxon>Fraxinus</taxon>
    </lineage>
</organism>
<comment type="subcellular location">
    <subcellularLocation>
        <location evidence="1">Membrane</location>
        <topology evidence="1">Single-pass type I membrane protein</topology>
    </subcellularLocation>
</comment>
<dbReference type="GO" id="GO:0016020">
    <property type="term" value="C:membrane"/>
    <property type="evidence" value="ECO:0007669"/>
    <property type="project" value="UniProtKB-SubCell"/>
</dbReference>
<keyword evidence="2" id="KW-0732">Signal</keyword>
<dbReference type="EMBL" id="OU503038">
    <property type="protein sequence ID" value="CAI9758631.1"/>
    <property type="molecule type" value="Genomic_DNA"/>
</dbReference>
<keyword evidence="3" id="KW-0675">Receptor</keyword>
<reference evidence="4" key="1">
    <citation type="submission" date="2023-05" db="EMBL/GenBank/DDBJ databases">
        <authorList>
            <person name="Huff M."/>
        </authorList>
    </citation>
    <scope>NUCLEOTIDE SEQUENCE</scope>
</reference>
<sequence>MLFKSSPTRLRLRRLGIRFYMPLHLHSSMAIPPLLNRYTIFLVFVLFSNWVYSEDDVRWLKGVKNSLTDPEEKLSSWSFLNTSAGFTYSLQYCTSLQTLDLSDNRQPGSIPPQIYTWIPYLVNLDLPRNDLNGGIPVGLVNCTYPNNLILDDKKLSGNIPDELSNLERMKKLLLENNDLSERVLAFKYESLKLNISENSGLCSRRCGLSKESLAIIISARGCLGTLFNVVRVMSMVVV</sequence>
<name>A0AAD1YZ50_9LAMI</name>
<protein>
    <submittedName>
        <fullName evidence="4">Uncharacterized protein</fullName>
    </submittedName>
</protein>
<accession>A0AAD1YZ50</accession>